<organism evidence="2 3">
    <name type="scientific">Schaalia radingae</name>
    <dbReference type="NCBI Taxonomy" id="131110"/>
    <lineage>
        <taxon>Bacteria</taxon>
        <taxon>Bacillati</taxon>
        <taxon>Actinomycetota</taxon>
        <taxon>Actinomycetes</taxon>
        <taxon>Actinomycetales</taxon>
        <taxon>Actinomycetaceae</taxon>
        <taxon>Schaalia</taxon>
    </lineage>
</organism>
<sequence length="198" mass="21766">MSLWQWILLAGVIVVVAVLIWQCVMLAGRLDRLHWRVTMSRVALDTHLIRRAVDAGLLAASGLAGQGSADLDDAAARCLALSGTPLVDDDFDRKRDIDGLSDGDAQMAARRLNAESALSRQIRACMTPQLRDEARDDADAAHLISALDASHYRVHVARSVHNLDVTQIRRLRAHPLVRIAHLYGHARVPSSIDFDDAQ</sequence>
<accession>A0ABY0V745</accession>
<feature type="transmembrane region" description="Helical" evidence="1">
    <location>
        <begin position="6"/>
        <end position="27"/>
    </location>
</feature>
<keyword evidence="1" id="KW-0812">Transmembrane</keyword>
<keyword evidence="1" id="KW-0472">Membrane</keyword>
<name>A0ABY0V745_9ACTO</name>
<reference evidence="2 3" key="1">
    <citation type="submission" date="2016-10" db="EMBL/GenBank/DDBJ databases">
        <authorList>
            <person name="Varghese N."/>
            <person name="Submissions S."/>
        </authorList>
    </citation>
    <scope>NUCLEOTIDE SEQUENCE [LARGE SCALE GENOMIC DNA]</scope>
    <source>
        <strain evidence="2 3">DSM 9169</strain>
    </source>
</reference>
<evidence type="ECO:0008006" key="4">
    <source>
        <dbReference type="Google" id="ProtNLM"/>
    </source>
</evidence>
<gene>
    <name evidence="2" type="ORF">SAMN04489714_0985</name>
</gene>
<dbReference type="RefSeq" id="WP_070726607.1">
    <property type="nucleotide sequence ID" value="NZ_LT629792.1"/>
</dbReference>
<evidence type="ECO:0000313" key="3">
    <source>
        <dbReference type="Proteomes" id="UP000198976"/>
    </source>
</evidence>
<keyword evidence="3" id="KW-1185">Reference proteome</keyword>
<protein>
    <recommendedName>
        <fullName evidence="4">LemA protein</fullName>
    </recommendedName>
</protein>
<keyword evidence="1" id="KW-1133">Transmembrane helix</keyword>
<dbReference type="EMBL" id="LT629792">
    <property type="protein sequence ID" value="SDT92904.1"/>
    <property type="molecule type" value="Genomic_DNA"/>
</dbReference>
<proteinExistence type="predicted"/>
<evidence type="ECO:0000256" key="1">
    <source>
        <dbReference type="SAM" id="Phobius"/>
    </source>
</evidence>
<evidence type="ECO:0000313" key="2">
    <source>
        <dbReference type="EMBL" id="SDT92904.1"/>
    </source>
</evidence>
<dbReference type="Proteomes" id="UP000198976">
    <property type="component" value="Chromosome I"/>
</dbReference>